<keyword evidence="2" id="KW-0288">FMN</keyword>
<name>A0A918FZM7_9ACTN</name>
<keyword evidence="3" id="KW-0560">Oxidoreductase</keyword>
<dbReference type="InterPro" id="IPR036661">
    <property type="entry name" value="Luciferase-like_sf"/>
</dbReference>
<evidence type="ECO:0000313" key="7">
    <source>
        <dbReference type="EMBL" id="GGS05700.1"/>
    </source>
</evidence>
<protein>
    <submittedName>
        <fullName evidence="7">N5,N10-methylene tetrahydromethanopterin reductase</fullName>
    </submittedName>
</protein>
<keyword evidence="8" id="KW-1185">Reference proteome</keyword>
<reference evidence="7" key="2">
    <citation type="submission" date="2020-09" db="EMBL/GenBank/DDBJ databases">
        <authorList>
            <person name="Sun Q."/>
            <person name="Ohkuma M."/>
        </authorList>
    </citation>
    <scope>NUCLEOTIDE SEQUENCE</scope>
    <source>
        <strain evidence="7">JCM 4386</strain>
    </source>
</reference>
<reference evidence="7" key="1">
    <citation type="journal article" date="2014" name="Int. J. Syst. Evol. Microbiol.">
        <title>Complete genome sequence of Corynebacterium casei LMG S-19264T (=DSM 44701T), isolated from a smear-ripened cheese.</title>
        <authorList>
            <consortium name="US DOE Joint Genome Institute (JGI-PGF)"/>
            <person name="Walter F."/>
            <person name="Albersmeier A."/>
            <person name="Kalinowski J."/>
            <person name="Ruckert C."/>
        </authorList>
    </citation>
    <scope>NUCLEOTIDE SEQUENCE</scope>
    <source>
        <strain evidence="7">JCM 4386</strain>
    </source>
</reference>
<keyword evidence="1" id="KW-0285">Flavoprotein</keyword>
<dbReference type="GO" id="GO:0008726">
    <property type="term" value="F:alkanesulfonate monooxygenase activity"/>
    <property type="evidence" value="ECO:0007669"/>
    <property type="project" value="TreeGrafter"/>
</dbReference>
<accession>A0A918FZM7</accession>
<dbReference type="PANTHER" id="PTHR42847">
    <property type="entry name" value="ALKANESULFONATE MONOOXYGENASE"/>
    <property type="match status" value="1"/>
</dbReference>
<keyword evidence="4" id="KW-0503">Monooxygenase</keyword>
<dbReference type="Gene3D" id="3.20.20.30">
    <property type="entry name" value="Luciferase-like domain"/>
    <property type="match status" value="1"/>
</dbReference>
<sequence length="332" mass="33590">MGLHTGVSLPISGDDIPDVTATARYAESAGFDSVWVGDHLADGRPLLESTLALAAAAAVTTRVRVGLGVLQLALRQPVWAAKQIATLQCLSGGRLVLGVGTGGSVPAEWRAAGIALDGRGRRTDRVLAALPGLLTGQRTPLAGLVPRPGGTPAGSGSPGTADAPEEVTLAPAVPRPPLWIGGGSGRALRRVAEYGDAWLAAATPPGELADAGGRLGELAAQYGRPAPQVAALVIAAGVREHGERAAGQLAGFLSARLGMDPGRAARAAVAGGPAAIAERLDAYRAAGVHHVVLAPFGTDWRRQFDVFAEARQLLADGRVEAGTGTVSDATGR</sequence>
<organism evidence="7 8">
    <name type="scientific">Streptomyces humidus</name>
    <dbReference type="NCBI Taxonomy" id="52259"/>
    <lineage>
        <taxon>Bacteria</taxon>
        <taxon>Bacillati</taxon>
        <taxon>Actinomycetota</taxon>
        <taxon>Actinomycetes</taxon>
        <taxon>Kitasatosporales</taxon>
        <taxon>Streptomycetaceae</taxon>
        <taxon>Streptomyces</taxon>
    </lineage>
</organism>
<dbReference type="InterPro" id="IPR050172">
    <property type="entry name" value="SsuD_RutA_monooxygenase"/>
</dbReference>
<feature type="domain" description="Luciferase-like" evidence="6">
    <location>
        <begin position="14"/>
        <end position="289"/>
    </location>
</feature>
<gene>
    <name evidence="7" type="primary">hmd</name>
    <name evidence="7" type="ORF">GCM10010269_50760</name>
</gene>
<evidence type="ECO:0000259" key="6">
    <source>
        <dbReference type="Pfam" id="PF00296"/>
    </source>
</evidence>
<proteinExistence type="predicted"/>
<dbReference type="Proteomes" id="UP000606194">
    <property type="component" value="Unassembled WGS sequence"/>
</dbReference>
<dbReference type="PANTHER" id="PTHR42847:SF4">
    <property type="entry name" value="ALKANESULFONATE MONOOXYGENASE-RELATED"/>
    <property type="match status" value="1"/>
</dbReference>
<dbReference type="InterPro" id="IPR011251">
    <property type="entry name" value="Luciferase-like_dom"/>
</dbReference>
<evidence type="ECO:0000256" key="2">
    <source>
        <dbReference type="ARBA" id="ARBA00022643"/>
    </source>
</evidence>
<comment type="caution">
    <text evidence="7">The sequence shown here is derived from an EMBL/GenBank/DDBJ whole genome shotgun (WGS) entry which is preliminary data.</text>
</comment>
<feature type="region of interest" description="Disordered" evidence="5">
    <location>
        <begin position="140"/>
        <end position="164"/>
    </location>
</feature>
<evidence type="ECO:0000256" key="4">
    <source>
        <dbReference type="ARBA" id="ARBA00023033"/>
    </source>
</evidence>
<dbReference type="SUPFAM" id="SSF51679">
    <property type="entry name" value="Bacterial luciferase-like"/>
    <property type="match status" value="1"/>
</dbReference>
<evidence type="ECO:0000256" key="1">
    <source>
        <dbReference type="ARBA" id="ARBA00022630"/>
    </source>
</evidence>
<dbReference type="Pfam" id="PF00296">
    <property type="entry name" value="Bac_luciferase"/>
    <property type="match status" value="1"/>
</dbReference>
<dbReference type="EMBL" id="BMTL01000022">
    <property type="protein sequence ID" value="GGS05700.1"/>
    <property type="molecule type" value="Genomic_DNA"/>
</dbReference>
<dbReference type="AlphaFoldDB" id="A0A918FZM7"/>
<dbReference type="GO" id="GO:0046306">
    <property type="term" value="P:alkanesulfonate catabolic process"/>
    <property type="evidence" value="ECO:0007669"/>
    <property type="project" value="TreeGrafter"/>
</dbReference>
<evidence type="ECO:0000256" key="5">
    <source>
        <dbReference type="SAM" id="MobiDB-lite"/>
    </source>
</evidence>
<evidence type="ECO:0000256" key="3">
    <source>
        <dbReference type="ARBA" id="ARBA00023002"/>
    </source>
</evidence>
<evidence type="ECO:0000313" key="8">
    <source>
        <dbReference type="Proteomes" id="UP000606194"/>
    </source>
</evidence>
<dbReference type="RefSeq" id="WP_190151611.1">
    <property type="nucleotide sequence ID" value="NZ_BMTL01000022.1"/>
</dbReference>